<keyword evidence="4" id="KW-1185">Reference proteome</keyword>
<dbReference type="InterPro" id="IPR015267">
    <property type="entry name" value="PPP4R2"/>
</dbReference>
<dbReference type="PANTHER" id="PTHR16487:SF0">
    <property type="entry name" value="PROTEIN PHOSPHATASE 4 REGULATORY SUBUNIT 2-RELATED"/>
    <property type="match status" value="1"/>
</dbReference>
<dbReference type="Proteomes" id="UP001163046">
    <property type="component" value="Unassembled WGS sequence"/>
</dbReference>
<reference evidence="3" key="1">
    <citation type="submission" date="2023-01" db="EMBL/GenBank/DDBJ databases">
        <title>Genome assembly of the deep-sea coral Lophelia pertusa.</title>
        <authorList>
            <person name="Herrera S."/>
            <person name="Cordes E."/>
        </authorList>
    </citation>
    <scope>NUCLEOTIDE SEQUENCE</scope>
    <source>
        <strain evidence="3">USNM1676648</strain>
        <tissue evidence="3">Polyp</tissue>
    </source>
</reference>
<evidence type="ECO:0000256" key="1">
    <source>
        <dbReference type="ARBA" id="ARBA00009207"/>
    </source>
</evidence>
<dbReference type="AlphaFoldDB" id="A0A9X0CJ56"/>
<feature type="region of interest" description="Disordered" evidence="2">
    <location>
        <begin position="180"/>
        <end position="357"/>
    </location>
</feature>
<feature type="compositionally biased region" description="Acidic residues" evidence="2">
    <location>
        <begin position="314"/>
        <end position="328"/>
    </location>
</feature>
<sequence>MLIKTMENNEEVLQALNEFENTTNADKVLTQELEDMLSFIAKTGRVLFPWNSLKPVFLFKLDKVMREFYESSPSRNASTSEPTVCADFEVMRQRLLDCLDSFTSAPFTIQRLCELMMEPRKNYSNSEKFMRGIEKNVLVVSTVELGRDEIAVFSLANNIDGQHMLSTVPNGPVTNGVMTVGAPSEGGSVTDHGYDERLSPHVTPDSMTSSVTPDTNGPTPLNAHENGHDTQEHYNGGSSSVAEAATEEKSTVAEVAPLSEQELSEEKSEALSNKDEDNVEREEAPERECQDSVHGDNATGIPAEEKEAINTSREEEEQLLPSEEEAEFVEQQTTETSKSHKTSETSEEDEEEPMDQN</sequence>
<comment type="similarity">
    <text evidence="1">Belongs to the PPP4R2 family.</text>
</comment>
<proteinExistence type="inferred from homology"/>
<feature type="compositionally biased region" description="Acidic residues" evidence="2">
    <location>
        <begin position="345"/>
        <end position="357"/>
    </location>
</feature>
<dbReference type="GO" id="GO:0030289">
    <property type="term" value="C:protein phosphatase 4 complex"/>
    <property type="evidence" value="ECO:0007669"/>
    <property type="project" value="InterPro"/>
</dbReference>
<dbReference type="EMBL" id="MU827327">
    <property type="protein sequence ID" value="KAJ7355120.1"/>
    <property type="molecule type" value="Genomic_DNA"/>
</dbReference>
<comment type="caution">
    <text evidence="3">The sequence shown here is derived from an EMBL/GenBank/DDBJ whole genome shotgun (WGS) entry which is preliminary data.</text>
</comment>
<evidence type="ECO:0000313" key="3">
    <source>
        <dbReference type="EMBL" id="KAJ7355120.1"/>
    </source>
</evidence>
<evidence type="ECO:0000313" key="4">
    <source>
        <dbReference type="Proteomes" id="UP001163046"/>
    </source>
</evidence>
<dbReference type="GO" id="GO:0005737">
    <property type="term" value="C:cytoplasm"/>
    <property type="evidence" value="ECO:0007669"/>
    <property type="project" value="TreeGrafter"/>
</dbReference>
<organism evidence="3 4">
    <name type="scientific">Desmophyllum pertusum</name>
    <dbReference type="NCBI Taxonomy" id="174260"/>
    <lineage>
        <taxon>Eukaryota</taxon>
        <taxon>Metazoa</taxon>
        <taxon>Cnidaria</taxon>
        <taxon>Anthozoa</taxon>
        <taxon>Hexacorallia</taxon>
        <taxon>Scleractinia</taxon>
        <taxon>Caryophylliina</taxon>
        <taxon>Caryophylliidae</taxon>
        <taxon>Desmophyllum</taxon>
    </lineage>
</organism>
<protein>
    <submittedName>
        <fullName evidence="3">Protein phosphatase 4, regulatory subunit 2</fullName>
    </submittedName>
</protein>
<evidence type="ECO:0000256" key="2">
    <source>
        <dbReference type="SAM" id="MobiDB-lite"/>
    </source>
</evidence>
<dbReference type="OrthoDB" id="341898at2759"/>
<gene>
    <name evidence="3" type="primary">PPP4R2</name>
    <name evidence="3" type="ORF">OS493_027909</name>
</gene>
<feature type="compositionally biased region" description="Polar residues" evidence="2">
    <location>
        <begin position="205"/>
        <end position="219"/>
    </location>
</feature>
<name>A0A9X0CJ56_9CNID</name>
<dbReference type="GO" id="GO:0005634">
    <property type="term" value="C:nucleus"/>
    <property type="evidence" value="ECO:0007669"/>
    <property type="project" value="TreeGrafter"/>
</dbReference>
<feature type="compositionally biased region" description="Basic and acidic residues" evidence="2">
    <location>
        <begin position="264"/>
        <end position="294"/>
    </location>
</feature>
<accession>A0A9X0CJ56</accession>
<dbReference type="Pfam" id="PF09184">
    <property type="entry name" value="PPP4R2"/>
    <property type="match status" value="1"/>
</dbReference>
<dbReference type="PANTHER" id="PTHR16487">
    <property type="entry name" value="PPP4R2-RELATED PROTEIN"/>
    <property type="match status" value="1"/>
</dbReference>
<dbReference type="GO" id="GO:0019888">
    <property type="term" value="F:protein phosphatase regulator activity"/>
    <property type="evidence" value="ECO:0007669"/>
    <property type="project" value="InterPro"/>
</dbReference>